<organism evidence="2 3">
    <name type="scientific">Palleronia pontilimi</name>
    <dbReference type="NCBI Taxonomy" id="1964209"/>
    <lineage>
        <taxon>Bacteria</taxon>
        <taxon>Pseudomonadati</taxon>
        <taxon>Pseudomonadota</taxon>
        <taxon>Alphaproteobacteria</taxon>
        <taxon>Rhodobacterales</taxon>
        <taxon>Roseobacteraceae</taxon>
        <taxon>Palleronia</taxon>
    </lineage>
</organism>
<dbReference type="RefSeq" id="WP_198915537.1">
    <property type="nucleotide sequence ID" value="NZ_JAEKPD010000006.1"/>
</dbReference>
<gene>
    <name evidence="2" type="ORF">ILP92_06340</name>
</gene>
<reference evidence="2" key="1">
    <citation type="submission" date="2020-12" db="EMBL/GenBank/DDBJ databases">
        <title>Bacterial taxonomy.</title>
        <authorList>
            <person name="Pan X."/>
        </authorList>
    </citation>
    <scope>NUCLEOTIDE SEQUENCE</scope>
    <source>
        <strain evidence="2">KCTC 52957</strain>
    </source>
</reference>
<feature type="coiled-coil region" evidence="1">
    <location>
        <begin position="17"/>
        <end position="44"/>
    </location>
</feature>
<evidence type="ECO:0000313" key="3">
    <source>
        <dbReference type="Proteomes" id="UP000642488"/>
    </source>
</evidence>
<evidence type="ECO:0000313" key="2">
    <source>
        <dbReference type="EMBL" id="MBJ3762359.1"/>
    </source>
</evidence>
<keyword evidence="1" id="KW-0175">Coiled coil</keyword>
<protein>
    <submittedName>
        <fullName evidence="2">SlyX family protein</fullName>
    </submittedName>
</protein>
<dbReference type="Proteomes" id="UP000642488">
    <property type="component" value="Unassembled WGS sequence"/>
</dbReference>
<name>A0A934II68_9RHOB</name>
<dbReference type="AlphaFoldDB" id="A0A934II68"/>
<sequence>METTRIEERLAHLLRANDELSDIVRDQAERIALLERRVQMLMEREAGREYGEGGVVPLGDERPPHW</sequence>
<dbReference type="Pfam" id="PF04102">
    <property type="entry name" value="SlyX"/>
    <property type="match status" value="1"/>
</dbReference>
<evidence type="ECO:0000256" key="1">
    <source>
        <dbReference type="SAM" id="Coils"/>
    </source>
</evidence>
<comment type="caution">
    <text evidence="2">The sequence shown here is derived from an EMBL/GenBank/DDBJ whole genome shotgun (WGS) entry which is preliminary data.</text>
</comment>
<dbReference type="InterPro" id="IPR007236">
    <property type="entry name" value="SlyX"/>
</dbReference>
<keyword evidence="3" id="KW-1185">Reference proteome</keyword>
<accession>A0A934II68</accession>
<dbReference type="EMBL" id="JAEKPD010000006">
    <property type="protein sequence ID" value="MBJ3762359.1"/>
    <property type="molecule type" value="Genomic_DNA"/>
</dbReference>
<proteinExistence type="predicted"/>